<gene>
    <name evidence="4" type="ORF">GCM10010315_46880</name>
</gene>
<comment type="caution">
    <text evidence="4">The sequence shown here is derived from an EMBL/GenBank/DDBJ whole genome shotgun (WGS) entry which is preliminary data.</text>
</comment>
<evidence type="ECO:0000256" key="1">
    <source>
        <dbReference type="ARBA" id="ARBA00022987"/>
    </source>
</evidence>
<dbReference type="PANTHER" id="PTHR36852">
    <property type="entry name" value="PROTEIN GVPL 2"/>
    <property type="match status" value="1"/>
</dbReference>
<dbReference type="PANTHER" id="PTHR36852:SF1">
    <property type="entry name" value="PROTEIN GVPL 2"/>
    <property type="match status" value="1"/>
</dbReference>
<organism evidence="4 5">
    <name type="scientific">Streptomyces luteosporeus</name>
    <dbReference type="NCBI Taxonomy" id="173856"/>
    <lineage>
        <taxon>Bacteria</taxon>
        <taxon>Bacillati</taxon>
        <taxon>Actinomycetota</taxon>
        <taxon>Actinomycetes</taxon>
        <taxon>Kitasatosporales</taxon>
        <taxon>Streptomycetaceae</taxon>
        <taxon>Streptomyces</taxon>
    </lineage>
</organism>
<evidence type="ECO:0000256" key="2">
    <source>
        <dbReference type="ARBA" id="ARBA00035108"/>
    </source>
</evidence>
<accession>A0ABN3U2C2</accession>
<comment type="similarity">
    <text evidence="3">Belongs to the gas vesicle GvpF/GvpL family.</text>
</comment>
<dbReference type="EMBL" id="BAAASL010000019">
    <property type="protein sequence ID" value="GAA2722212.1"/>
    <property type="molecule type" value="Genomic_DNA"/>
</dbReference>
<comment type="subcellular location">
    <subcellularLocation>
        <location evidence="2">Gas vesicle</location>
    </subcellularLocation>
</comment>
<dbReference type="InterPro" id="IPR009430">
    <property type="entry name" value="GvpL/GvpF"/>
</dbReference>
<reference evidence="4 5" key="1">
    <citation type="journal article" date="2019" name="Int. J. Syst. Evol. Microbiol.">
        <title>The Global Catalogue of Microorganisms (GCM) 10K type strain sequencing project: providing services to taxonomists for standard genome sequencing and annotation.</title>
        <authorList>
            <consortium name="The Broad Institute Genomics Platform"/>
            <consortium name="The Broad Institute Genome Sequencing Center for Infectious Disease"/>
            <person name="Wu L."/>
            <person name="Ma J."/>
        </authorList>
    </citation>
    <scope>NUCLEOTIDE SEQUENCE [LARGE SCALE GENOMIC DNA]</scope>
    <source>
        <strain evidence="4 5">JCM 4542</strain>
    </source>
</reference>
<dbReference type="Pfam" id="PF06386">
    <property type="entry name" value="GvpL_GvpF"/>
    <property type="match status" value="1"/>
</dbReference>
<proteinExistence type="inferred from homology"/>
<sequence length="238" mass="26034">MSTYVYGIARAADAGLPAGLTGIGDPALPVRLVTAAGLAAVVSDCPTELRPKRRDLLAHQRVLAEVGLHTTVLPMRFGSVSDDDEKVREVLAEHTDRYRDRLDRLAGRVEYNVKAVHHEDAVLHLVLAEDAGLRTLAEANRADGGGSYEQRLQFGEKVAAAVREREMRDARLLREALAPRAEDERPGPDSGGWFLNVSYLVPESGAGALLEEAERLRRAHPHIDLTIHGPLPVYSFVE</sequence>
<evidence type="ECO:0000313" key="4">
    <source>
        <dbReference type="EMBL" id="GAA2722212.1"/>
    </source>
</evidence>
<evidence type="ECO:0000313" key="5">
    <source>
        <dbReference type="Proteomes" id="UP001500886"/>
    </source>
</evidence>
<protein>
    <submittedName>
        <fullName evidence="4">GvpL/GvpF family gas vesicle protein</fullName>
    </submittedName>
</protein>
<evidence type="ECO:0000256" key="3">
    <source>
        <dbReference type="ARBA" id="ARBA00035643"/>
    </source>
</evidence>
<dbReference type="Proteomes" id="UP001500886">
    <property type="component" value="Unassembled WGS sequence"/>
</dbReference>
<keyword evidence="5" id="KW-1185">Reference proteome</keyword>
<keyword evidence="1" id="KW-0304">Gas vesicle</keyword>
<name>A0ABN3U2C2_9ACTN</name>
<dbReference type="RefSeq" id="WP_344437529.1">
    <property type="nucleotide sequence ID" value="NZ_BAAASL010000019.1"/>
</dbReference>